<reference evidence="1" key="1">
    <citation type="submission" date="2023-11" db="EMBL/GenBank/DDBJ databases">
        <authorList>
            <person name="Poullet M."/>
        </authorList>
    </citation>
    <scope>NUCLEOTIDE SEQUENCE</scope>
    <source>
        <strain evidence="1">E1834</strain>
    </source>
</reference>
<dbReference type="Proteomes" id="UP001497535">
    <property type="component" value="Unassembled WGS sequence"/>
</dbReference>
<dbReference type="EMBL" id="CAVMJV010000034">
    <property type="protein sequence ID" value="CAK5077936.1"/>
    <property type="molecule type" value="Genomic_DNA"/>
</dbReference>
<evidence type="ECO:0000313" key="2">
    <source>
        <dbReference type="Proteomes" id="UP001497535"/>
    </source>
</evidence>
<gene>
    <name evidence="1" type="ORF">MENTE1834_LOCUS24970</name>
</gene>
<organism evidence="1 2">
    <name type="scientific">Meloidogyne enterolobii</name>
    <name type="common">Root-knot nematode worm</name>
    <name type="synonym">Meloidogyne mayaguensis</name>
    <dbReference type="NCBI Taxonomy" id="390850"/>
    <lineage>
        <taxon>Eukaryota</taxon>
        <taxon>Metazoa</taxon>
        <taxon>Ecdysozoa</taxon>
        <taxon>Nematoda</taxon>
        <taxon>Chromadorea</taxon>
        <taxon>Rhabditida</taxon>
        <taxon>Tylenchina</taxon>
        <taxon>Tylenchomorpha</taxon>
        <taxon>Tylenchoidea</taxon>
        <taxon>Meloidogynidae</taxon>
        <taxon>Meloidogyninae</taxon>
        <taxon>Meloidogyne</taxon>
    </lineage>
</organism>
<evidence type="ECO:0000313" key="1">
    <source>
        <dbReference type="EMBL" id="CAK5077936.1"/>
    </source>
</evidence>
<name>A0ACB0ZG32_MELEN</name>
<comment type="caution">
    <text evidence="1">The sequence shown here is derived from an EMBL/GenBank/DDBJ whole genome shotgun (WGS) entry which is preliminary data.</text>
</comment>
<sequence length="67" mass="7896">MYESAVCAPLVPAPPSHQLLTVFLHIIYFLFLVVILLFNLVVYRYAKNMQLKFLEFRRLRNGASPRR</sequence>
<keyword evidence="2" id="KW-1185">Reference proteome</keyword>
<proteinExistence type="predicted"/>
<accession>A0ACB0ZG32</accession>
<protein>
    <submittedName>
        <fullName evidence="1">Uncharacterized protein</fullName>
    </submittedName>
</protein>